<dbReference type="OrthoDB" id="2924818at2759"/>
<name>A0A3N2PN04_SODAK</name>
<evidence type="ECO:0000256" key="3">
    <source>
        <dbReference type="PIRSR" id="PIRSR617939-1"/>
    </source>
</evidence>
<dbReference type="GeneID" id="39579132"/>
<dbReference type="InterPro" id="IPR017939">
    <property type="entry name" value="G-Glutamylcylcotransferase"/>
</dbReference>
<feature type="active site" description="Proton acceptor" evidence="3">
    <location>
        <position position="128"/>
    </location>
</feature>
<dbReference type="SUPFAM" id="SSF110857">
    <property type="entry name" value="Gamma-glutamyl cyclotransferase-like"/>
    <property type="match status" value="1"/>
</dbReference>
<dbReference type="Proteomes" id="UP000272025">
    <property type="component" value="Unassembled WGS sequence"/>
</dbReference>
<sequence length="240" mass="26222">MAPATTASCLSEDPESLPRYYFAYGSNLSPTQMIARCPGSVPLGLAHLPHAWSWLINGRGYANVIHPSYPDSTSLLDGVGIMGFPDGMAAEAKPQGEANRGDDDTGHGVYGVLYTLSTEDEAELDIYEGVPYAYEKVMLPVQLIDPSLHSHASQPSQYKGVEQAKQENSKVVAPTVLALVYLDFDRVVPDAPRTEYIARMNRAIHEAQLSFGLPVDYVRHVMRKFIPEGDWEGAGIAPED</sequence>
<dbReference type="EMBL" id="ML119060">
    <property type="protein sequence ID" value="ROT35908.1"/>
    <property type="molecule type" value="Genomic_DNA"/>
</dbReference>
<dbReference type="InterPro" id="IPR013024">
    <property type="entry name" value="GGCT-like"/>
</dbReference>
<dbReference type="InterPro" id="IPR036568">
    <property type="entry name" value="GGCT-like_sf"/>
</dbReference>
<dbReference type="PANTHER" id="PTHR12935">
    <property type="entry name" value="GAMMA-GLUTAMYLCYCLOTRANSFERASE"/>
    <property type="match status" value="1"/>
</dbReference>
<dbReference type="GO" id="GO:0003839">
    <property type="term" value="F:gamma-glutamylcyclotransferase activity"/>
    <property type="evidence" value="ECO:0007669"/>
    <property type="project" value="UniProtKB-EC"/>
</dbReference>
<dbReference type="EC" id="4.3.2.9" evidence="1"/>
<dbReference type="RefSeq" id="XP_028463714.1">
    <property type="nucleotide sequence ID" value="XM_028610654.1"/>
</dbReference>
<feature type="binding site" evidence="4">
    <location>
        <begin position="21"/>
        <end position="26"/>
    </location>
    <ligand>
        <name>substrate</name>
    </ligand>
</feature>
<organism evidence="5 6">
    <name type="scientific">Sodiomyces alkalinus (strain CBS 110278 / VKM F-3762 / F11)</name>
    <name type="common">Alkaliphilic filamentous fungus</name>
    <dbReference type="NCBI Taxonomy" id="1314773"/>
    <lineage>
        <taxon>Eukaryota</taxon>
        <taxon>Fungi</taxon>
        <taxon>Dikarya</taxon>
        <taxon>Ascomycota</taxon>
        <taxon>Pezizomycotina</taxon>
        <taxon>Sordariomycetes</taxon>
        <taxon>Hypocreomycetidae</taxon>
        <taxon>Glomerellales</taxon>
        <taxon>Plectosphaerellaceae</taxon>
        <taxon>Sodiomyces</taxon>
    </lineage>
</organism>
<protein>
    <recommendedName>
        <fullName evidence="1">gamma-glutamylcyclotransferase</fullName>
        <ecNumber evidence="1">4.3.2.9</ecNumber>
    </recommendedName>
</protein>
<evidence type="ECO:0000313" key="6">
    <source>
        <dbReference type="Proteomes" id="UP000272025"/>
    </source>
</evidence>
<dbReference type="PANTHER" id="PTHR12935:SF0">
    <property type="entry name" value="GAMMA-GLUTAMYLCYCLOTRANSFERASE"/>
    <property type="match status" value="1"/>
</dbReference>
<dbReference type="AlphaFoldDB" id="A0A3N2PN04"/>
<keyword evidence="6" id="KW-1185">Reference proteome</keyword>
<dbReference type="Gene3D" id="3.10.490.10">
    <property type="entry name" value="Gamma-glutamyl cyclotransferase-like"/>
    <property type="match status" value="1"/>
</dbReference>
<accession>A0A3N2PN04</accession>
<evidence type="ECO:0000256" key="4">
    <source>
        <dbReference type="PIRSR" id="PIRSR617939-2"/>
    </source>
</evidence>
<gene>
    <name evidence="5" type="ORF">SODALDRAFT_328295</name>
</gene>
<dbReference type="STRING" id="1314773.A0A3N2PN04"/>
<evidence type="ECO:0000256" key="2">
    <source>
        <dbReference type="ARBA" id="ARBA00023239"/>
    </source>
</evidence>
<reference evidence="5 6" key="1">
    <citation type="journal article" date="2018" name="Mol. Ecol.">
        <title>The obligate alkalophilic soda-lake fungus Sodiomyces alkalinus has shifted to a protein diet.</title>
        <authorList>
            <person name="Grum-Grzhimaylo A.A."/>
            <person name="Falkoski D.L."/>
            <person name="van den Heuvel J."/>
            <person name="Valero-Jimenez C.A."/>
            <person name="Min B."/>
            <person name="Choi I.G."/>
            <person name="Lipzen A."/>
            <person name="Daum C.G."/>
            <person name="Aanen D.K."/>
            <person name="Tsang A."/>
            <person name="Henrissat B."/>
            <person name="Bilanenko E.N."/>
            <person name="de Vries R.P."/>
            <person name="van Kan J.A.L."/>
            <person name="Grigoriev I.V."/>
            <person name="Debets A.J.M."/>
        </authorList>
    </citation>
    <scope>NUCLEOTIDE SEQUENCE [LARGE SCALE GENOMIC DNA]</scope>
    <source>
        <strain evidence="5 6">F11</strain>
    </source>
</reference>
<evidence type="ECO:0000313" key="5">
    <source>
        <dbReference type="EMBL" id="ROT35908.1"/>
    </source>
</evidence>
<keyword evidence="2" id="KW-0456">Lyase</keyword>
<dbReference type="CDD" id="cd06661">
    <property type="entry name" value="GGCT_like"/>
    <property type="match status" value="1"/>
</dbReference>
<evidence type="ECO:0000256" key="1">
    <source>
        <dbReference type="ARBA" id="ARBA00012346"/>
    </source>
</evidence>
<proteinExistence type="predicted"/>